<dbReference type="InterPro" id="IPR025554">
    <property type="entry name" value="DUF4140"/>
</dbReference>
<feature type="region of interest" description="Disordered" evidence="1">
    <location>
        <begin position="1"/>
        <end position="25"/>
    </location>
</feature>
<keyword evidence="5" id="KW-1185">Reference proteome</keyword>
<reference evidence="4 5" key="1">
    <citation type="submission" date="2021-02" db="EMBL/GenBank/DDBJ databases">
        <title>De Novo genome assembly of isolated myxobacteria.</title>
        <authorList>
            <person name="Stevens D.C."/>
        </authorList>
    </citation>
    <scope>NUCLEOTIDE SEQUENCE [LARGE SCALE GENOMIC DNA]</scope>
    <source>
        <strain evidence="5">SCPEA02</strain>
    </source>
</reference>
<gene>
    <name evidence="4" type="ORF">JY651_47430</name>
</gene>
<dbReference type="Pfam" id="PF13598">
    <property type="entry name" value="DUF4139"/>
    <property type="match status" value="1"/>
</dbReference>
<evidence type="ECO:0000259" key="2">
    <source>
        <dbReference type="Pfam" id="PF13598"/>
    </source>
</evidence>
<dbReference type="NCBIfam" id="TIGR02231">
    <property type="entry name" value="mucoidy inhibitor MuiA family protein"/>
    <property type="match status" value="1"/>
</dbReference>
<evidence type="ECO:0000259" key="3">
    <source>
        <dbReference type="Pfam" id="PF13600"/>
    </source>
</evidence>
<protein>
    <submittedName>
        <fullName evidence="4">Mucoidy inhibitor MuiA family protein</fullName>
    </submittedName>
</protein>
<dbReference type="EMBL" id="CP071090">
    <property type="protein sequence ID" value="QSQ22657.1"/>
    <property type="molecule type" value="Genomic_DNA"/>
</dbReference>
<feature type="domain" description="DUF4139" evidence="2">
    <location>
        <begin position="223"/>
        <end position="530"/>
    </location>
</feature>
<dbReference type="InterPro" id="IPR037291">
    <property type="entry name" value="DUF4139"/>
</dbReference>
<proteinExistence type="predicted"/>
<evidence type="ECO:0000313" key="5">
    <source>
        <dbReference type="Proteomes" id="UP000662747"/>
    </source>
</evidence>
<dbReference type="Pfam" id="PF13600">
    <property type="entry name" value="DUF4140"/>
    <property type="match status" value="1"/>
</dbReference>
<dbReference type="Proteomes" id="UP000662747">
    <property type="component" value="Chromosome"/>
</dbReference>
<sequence length="538" mass="59560">MSTEIQTQGVERQEPPLPTGATPLDAPVRNVTLLEDRAQVSRQGTVRVRAGQNRVVLVGIAPVLQDVSLRAEVLSGPARVADARIRRAVRIRTADKPEAARALEERMRGLQREYGQLLEDQVRGRMRFERVGNMLELGAGEIPEDAGWGMGTASQWKDTFEAMFRRSRQLREEVLQASFRMEQLAEEVTAIARQRQAMDRVEHHVVAWLEVDLLASADGEVEVRIDYVVPNAMWRPLHSARLVESGQVRFTASAAVWQDTGEDWKDVDLQFSTARSSLGIEPPLLSDDLLNVKKKNETVLVQARQVAVQKTGLGSAPAKGGGGAPSTVDLPGVDDGGETRNLKATGKNTVPSDGRPNVVPLFTFEDAARSELVAFPELEAKAFLRAVARNTSPAPVLAGPVELLRDNGFVGWTQTLFVAPQEKFELSFGPDDAIRIQREDKKHREEVDPVSKWTELTQHRLLYLSNLSGEARTVTVTERIPVAEIEHVKVELDTKKTTGEPVLDENGFVTWKVELPANGHTTLHLWFRMSMAPGVQLS</sequence>
<evidence type="ECO:0000313" key="4">
    <source>
        <dbReference type="EMBL" id="QSQ22657.1"/>
    </source>
</evidence>
<name>A0ABX7NYV0_9BACT</name>
<feature type="compositionally biased region" description="Polar residues" evidence="1">
    <location>
        <begin position="1"/>
        <end position="10"/>
    </location>
</feature>
<accession>A0ABX7NYV0</accession>
<dbReference type="RefSeq" id="WP_206724232.1">
    <property type="nucleotide sequence ID" value="NZ_CP071090.1"/>
</dbReference>
<dbReference type="PANTHER" id="PTHR31005:SF8">
    <property type="entry name" value="DUF4139 DOMAIN-CONTAINING PROTEIN"/>
    <property type="match status" value="1"/>
</dbReference>
<organism evidence="4 5">
    <name type="scientific">Pyxidicoccus parkwayensis</name>
    <dbReference type="NCBI Taxonomy" id="2813578"/>
    <lineage>
        <taxon>Bacteria</taxon>
        <taxon>Pseudomonadati</taxon>
        <taxon>Myxococcota</taxon>
        <taxon>Myxococcia</taxon>
        <taxon>Myxococcales</taxon>
        <taxon>Cystobacterineae</taxon>
        <taxon>Myxococcaceae</taxon>
        <taxon>Pyxidicoccus</taxon>
    </lineage>
</organism>
<evidence type="ECO:0000256" key="1">
    <source>
        <dbReference type="SAM" id="MobiDB-lite"/>
    </source>
</evidence>
<feature type="domain" description="DUF4140" evidence="3">
    <location>
        <begin position="31"/>
        <end position="117"/>
    </location>
</feature>
<dbReference type="PANTHER" id="PTHR31005">
    <property type="entry name" value="DUF4139 DOMAIN-CONTAINING PROTEIN"/>
    <property type="match status" value="1"/>
</dbReference>
<dbReference type="InterPro" id="IPR011935">
    <property type="entry name" value="CHP02231"/>
</dbReference>